<dbReference type="SFLD" id="SFLDS00003">
    <property type="entry name" value="Haloacid_Dehalogenase"/>
    <property type="match status" value="1"/>
</dbReference>
<dbReference type="Pfam" id="PF13419">
    <property type="entry name" value="HAD_2"/>
    <property type="match status" value="1"/>
</dbReference>
<dbReference type="Gene3D" id="1.10.150.240">
    <property type="entry name" value="Putative phosphatase, domain 2"/>
    <property type="match status" value="1"/>
</dbReference>
<dbReference type="InterPro" id="IPR036412">
    <property type="entry name" value="HAD-like_sf"/>
</dbReference>
<dbReference type="PANTHER" id="PTHR43434:SF20">
    <property type="entry name" value="5'-NUCLEOTIDASE"/>
    <property type="match status" value="1"/>
</dbReference>
<evidence type="ECO:0000313" key="2">
    <source>
        <dbReference type="Proteomes" id="UP001595886"/>
    </source>
</evidence>
<reference evidence="2" key="1">
    <citation type="journal article" date="2019" name="Int. J. Syst. Evol. Microbiol.">
        <title>The Global Catalogue of Microorganisms (GCM) 10K type strain sequencing project: providing services to taxonomists for standard genome sequencing and annotation.</title>
        <authorList>
            <consortium name="The Broad Institute Genomics Platform"/>
            <consortium name="The Broad Institute Genome Sequencing Center for Infectious Disease"/>
            <person name="Wu L."/>
            <person name="Ma J."/>
        </authorList>
    </citation>
    <scope>NUCLEOTIDE SEQUENCE [LARGE SCALE GENOMIC DNA]</scope>
    <source>
        <strain evidence="2">CCUG 30340</strain>
    </source>
</reference>
<dbReference type="Gene3D" id="3.40.50.1000">
    <property type="entry name" value="HAD superfamily/HAD-like"/>
    <property type="match status" value="1"/>
</dbReference>
<dbReference type="Proteomes" id="UP001595886">
    <property type="component" value="Unassembled WGS sequence"/>
</dbReference>
<dbReference type="EMBL" id="JBHSHD010000005">
    <property type="protein sequence ID" value="MFC4819884.1"/>
    <property type="molecule type" value="Genomic_DNA"/>
</dbReference>
<dbReference type="InterPro" id="IPR050155">
    <property type="entry name" value="HAD-like_hydrolase_sf"/>
</dbReference>
<accession>A0ABV9QTE9</accession>
<dbReference type="PANTHER" id="PTHR43434">
    <property type="entry name" value="PHOSPHOGLYCOLATE PHOSPHATASE"/>
    <property type="match status" value="1"/>
</dbReference>
<dbReference type="SFLD" id="SFLDG01129">
    <property type="entry name" value="C1.5:_HAD__Beta-PGM__Phosphata"/>
    <property type="match status" value="1"/>
</dbReference>
<evidence type="ECO:0000313" key="1">
    <source>
        <dbReference type="EMBL" id="MFC4819884.1"/>
    </source>
</evidence>
<dbReference type="InterPro" id="IPR041492">
    <property type="entry name" value="HAD_2"/>
</dbReference>
<sequence>MKLALFDLDGTLIDSETGIVASIGYALEKLGAAVPPREELRSWIGPPLRMTFPRVLGDDAATIERAVELYRERYSATGWSEHVVYVGVAEAIAALAAAGTTLAVVTSKAALYAPRIVASLPFGAAFARVYAVPPDSAHSEKATMIAQALADFGVAADDAAMVGDRHFDIEGARANGVRAIGAGWGFGSREELLEAGADAIAQTPALLVPLLRARQAPGESACSAA</sequence>
<name>A0ABV9QTE9_9GAMM</name>
<dbReference type="InterPro" id="IPR023198">
    <property type="entry name" value="PGP-like_dom2"/>
</dbReference>
<proteinExistence type="predicted"/>
<dbReference type="RefSeq" id="WP_380019683.1">
    <property type="nucleotide sequence ID" value="NZ_JBHSHD010000005.1"/>
</dbReference>
<protein>
    <submittedName>
        <fullName evidence="1">HAD hydrolase-like protein</fullName>
    </submittedName>
</protein>
<keyword evidence="2" id="KW-1185">Reference proteome</keyword>
<comment type="caution">
    <text evidence="1">The sequence shown here is derived from an EMBL/GenBank/DDBJ whole genome shotgun (WGS) entry which is preliminary data.</text>
</comment>
<gene>
    <name evidence="1" type="ORF">ACFO6Q_06095</name>
</gene>
<dbReference type="InterPro" id="IPR023214">
    <property type="entry name" value="HAD_sf"/>
</dbReference>
<dbReference type="SUPFAM" id="SSF56784">
    <property type="entry name" value="HAD-like"/>
    <property type="match status" value="1"/>
</dbReference>
<organism evidence="1 2">
    <name type="scientific">Dokdonella ginsengisoli</name>
    <dbReference type="NCBI Taxonomy" id="363846"/>
    <lineage>
        <taxon>Bacteria</taxon>
        <taxon>Pseudomonadati</taxon>
        <taxon>Pseudomonadota</taxon>
        <taxon>Gammaproteobacteria</taxon>
        <taxon>Lysobacterales</taxon>
        <taxon>Rhodanobacteraceae</taxon>
        <taxon>Dokdonella</taxon>
    </lineage>
</organism>